<keyword evidence="15" id="KW-1185">Reference proteome</keyword>
<proteinExistence type="predicted"/>
<dbReference type="PANTHER" id="PTHR12131:SF1">
    <property type="entry name" value="ATP-DEPENDENT RNA HELICASE SUPV3L1, MITOCHONDRIAL-RELATED"/>
    <property type="match status" value="1"/>
</dbReference>
<dbReference type="PANTHER" id="PTHR12131">
    <property type="entry name" value="ATP-DEPENDENT RNA AND DNA HELICASE"/>
    <property type="match status" value="1"/>
</dbReference>
<dbReference type="SUPFAM" id="SSF52540">
    <property type="entry name" value="P-loop containing nucleoside triphosphate hydrolases"/>
    <property type="match status" value="1"/>
</dbReference>
<dbReference type="InterPro" id="IPR044774">
    <property type="entry name" value="Suv3_DEXQc"/>
</dbReference>
<evidence type="ECO:0000256" key="4">
    <source>
        <dbReference type="ARBA" id="ARBA00012552"/>
    </source>
</evidence>
<keyword evidence="5" id="KW-0547">Nucleotide-binding</keyword>
<feature type="domain" description="Helicase ATP-binding" evidence="12">
    <location>
        <begin position="136"/>
        <end position="254"/>
    </location>
</feature>
<dbReference type="InterPro" id="IPR041082">
    <property type="entry name" value="Suv3_C_1"/>
</dbReference>
<keyword evidence="7" id="KW-0347">Helicase</keyword>
<keyword evidence="6" id="KW-0378">Hydrolase</keyword>
<evidence type="ECO:0000256" key="2">
    <source>
        <dbReference type="ARBA" id="ARBA00001946"/>
    </source>
</evidence>
<dbReference type="FunFam" id="3.40.50.300:FF:000957">
    <property type="entry name" value="ATP-dependent RNA helicase SUV3L, mitochondrial"/>
    <property type="match status" value="1"/>
</dbReference>
<evidence type="ECO:0000256" key="10">
    <source>
        <dbReference type="ARBA" id="ARBA00023128"/>
    </source>
</evidence>
<organism evidence="14 15">
    <name type="scientific">Dentiscutata erythropus</name>
    <dbReference type="NCBI Taxonomy" id="1348616"/>
    <lineage>
        <taxon>Eukaryota</taxon>
        <taxon>Fungi</taxon>
        <taxon>Fungi incertae sedis</taxon>
        <taxon>Mucoromycota</taxon>
        <taxon>Glomeromycotina</taxon>
        <taxon>Glomeromycetes</taxon>
        <taxon>Diversisporales</taxon>
        <taxon>Gigasporaceae</taxon>
        <taxon>Dentiscutata</taxon>
    </lineage>
</organism>
<keyword evidence="9" id="KW-0809">Transit peptide</keyword>
<dbReference type="Proteomes" id="UP000789405">
    <property type="component" value="Unassembled WGS sequence"/>
</dbReference>
<evidence type="ECO:0000259" key="12">
    <source>
        <dbReference type="PROSITE" id="PS51192"/>
    </source>
</evidence>
<comment type="subcellular location">
    <subcellularLocation>
        <location evidence="3">Mitochondrion matrix</location>
    </subcellularLocation>
</comment>
<evidence type="ECO:0000256" key="3">
    <source>
        <dbReference type="ARBA" id="ARBA00004305"/>
    </source>
</evidence>
<evidence type="ECO:0000256" key="7">
    <source>
        <dbReference type="ARBA" id="ARBA00022806"/>
    </source>
</evidence>
<evidence type="ECO:0000256" key="9">
    <source>
        <dbReference type="ARBA" id="ARBA00022946"/>
    </source>
</evidence>
<evidence type="ECO:0000256" key="6">
    <source>
        <dbReference type="ARBA" id="ARBA00022801"/>
    </source>
</evidence>
<name>A0A9N9BW97_9GLOM</name>
<dbReference type="InterPro" id="IPR022192">
    <property type="entry name" value="SUV3_C"/>
</dbReference>
<dbReference type="CDD" id="cd17913">
    <property type="entry name" value="DEXQc_Suv3"/>
    <property type="match status" value="1"/>
</dbReference>
<evidence type="ECO:0000256" key="11">
    <source>
        <dbReference type="ARBA" id="ARBA00047984"/>
    </source>
</evidence>
<dbReference type="Gene3D" id="1.20.58.1080">
    <property type="match status" value="1"/>
</dbReference>
<dbReference type="Pfam" id="PF22527">
    <property type="entry name" value="DEXQc_Suv3"/>
    <property type="match status" value="1"/>
</dbReference>
<comment type="cofactor">
    <cofactor evidence="2">
        <name>Mg(2+)</name>
        <dbReference type="ChEBI" id="CHEBI:18420"/>
    </cofactor>
</comment>
<dbReference type="InterPro" id="IPR014001">
    <property type="entry name" value="Helicase_ATP-bd"/>
</dbReference>
<dbReference type="GO" id="GO:0005524">
    <property type="term" value="F:ATP binding"/>
    <property type="evidence" value="ECO:0007669"/>
    <property type="project" value="UniProtKB-KW"/>
</dbReference>
<dbReference type="Pfam" id="PF18147">
    <property type="entry name" value="Suv3_C_1"/>
    <property type="match status" value="1"/>
</dbReference>
<dbReference type="GO" id="GO:0005759">
    <property type="term" value="C:mitochondrial matrix"/>
    <property type="evidence" value="ECO:0007669"/>
    <property type="project" value="UniProtKB-SubCell"/>
</dbReference>
<dbReference type="FunFam" id="3.40.50.300:FF:000269">
    <property type="entry name" value="ATP-dependent RNA helicase SUPV3L1, mitochondrial"/>
    <property type="match status" value="1"/>
</dbReference>
<dbReference type="SMART" id="SM00487">
    <property type="entry name" value="DEXDc"/>
    <property type="match status" value="1"/>
</dbReference>
<dbReference type="AlphaFoldDB" id="A0A9N9BW97"/>
<comment type="catalytic activity">
    <reaction evidence="11">
        <text>ATP + H2O = ADP + phosphate + H(+)</text>
        <dbReference type="Rhea" id="RHEA:13065"/>
        <dbReference type="ChEBI" id="CHEBI:15377"/>
        <dbReference type="ChEBI" id="CHEBI:15378"/>
        <dbReference type="ChEBI" id="CHEBI:30616"/>
        <dbReference type="ChEBI" id="CHEBI:43474"/>
        <dbReference type="ChEBI" id="CHEBI:456216"/>
        <dbReference type="EC" id="3.6.4.13"/>
    </reaction>
</comment>
<accession>A0A9N9BW97</accession>
<comment type="cofactor">
    <cofactor evidence="1">
        <name>Mn(2+)</name>
        <dbReference type="ChEBI" id="CHEBI:29035"/>
    </cofactor>
</comment>
<feature type="non-terminal residue" evidence="14">
    <location>
        <position position="651"/>
    </location>
</feature>
<dbReference type="GO" id="GO:0000965">
    <property type="term" value="P:mitochondrial RNA 3'-end processing"/>
    <property type="evidence" value="ECO:0007669"/>
    <property type="project" value="TreeGrafter"/>
</dbReference>
<dbReference type="InterPro" id="IPR027417">
    <property type="entry name" value="P-loop_NTPase"/>
</dbReference>
<dbReference type="GO" id="GO:0045025">
    <property type="term" value="C:mitochondrial degradosome"/>
    <property type="evidence" value="ECO:0007669"/>
    <property type="project" value="TreeGrafter"/>
</dbReference>
<dbReference type="Gene3D" id="3.40.50.300">
    <property type="entry name" value="P-loop containing nucleotide triphosphate hydrolases"/>
    <property type="match status" value="2"/>
</dbReference>
<dbReference type="GO" id="GO:0016787">
    <property type="term" value="F:hydrolase activity"/>
    <property type="evidence" value="ECO:0007669"/>
    <property type="project" value="UniProtKB-KW"/>
</dbReference>
<dbReference type="CDD" id="cd18805">
    <property type="entry name" value="SF2_C_suv3"/>
    <property type="match status" value="1"/>
</dbReference>
<evidence type="ECO:0000259" key="13">
    <source>
        <dbReference type="PROSITE" id="PS51194"/>
    </source>
</evidence>
<gene>
    <name evidence="14" type="ORF">DERYTH_LOCUS6737</name>
</gene>
<dbReference type="PROSITE" id="PS51192">
    <property type="entry name" value="HELICASE_ATP_BIND_1"/>
    <property type="match status" value="1"/>
</dbReference>
<feature type="domain" description="Helicase C-terminal" evidence="13">
    <location>
        <begin position="297"/>
        <end position="455"/>
    </location>
</feature>
<dbReference type="EC" id="3.6.4.13" evidence="4"/>
<reference evidence="14" key="1">
    <citation type="submission" date="2021-06" db="EMBL/GenBank/DDBJ databases">
        <authorList>
            <person name="Kallberg Y."/>
            <person name="Tangrot J."/>
            <person name="Rosling A."/>
        </authorList>
    </citation>
    <scope>NUCLEOTIDE SEQUENCE</scope>
    <source>
        <strain evidence="14">MA453B</strain>
    </source>
</reference>
<dbReference type="InterPro" id="IPR055206">
    <property type="entry name" value="DEXQc_SUV3"/>
</dbReference>
<comment type="caution">
    <text evidence="14">The sequence shown here is derived from an EMBL/GenBank/DDBJ whole genome shotgun (WGS) entry which is preliminary data.</text>
</comment>
<keyword evidence="8" id="KW-0067">ATP-binding</keyword>
<evidence type="ECO:0000256" key="1">
    <source>
        <dbReference type="ARBA" id="ARBA00001936"/>
    </source>
</evidence>
<dbReference type="OrthoDB" id="6692397at2759"/>
<evidence type="ECO:0000256" key="5">
    <source>
        <dbReference type="ARBA" id="ARBA00022741"/>
    </source>
</evidence>
<evidence type="ECO:0000256" key="8">
    <source>
        <dbReference type="ARBA" id="ARBA00022840"/>
    </source>
</evidence>
<dbReference type="GO" id="GO:0003724">
    <property type="term" value="F:RNA helicase activity"/>
    <property type="evidence" value="ECO:0007669"/>
    <property type="project" value="UniProtKB-EC"/>
</dbReference>
<dbReference type="SMART" id="SM00490">
    <property type="entry name" value="HELICc"/>
    <property type="match status" value="1"/>
</dbReference>
<dbReference type="PROSITE" id="PS51194">
    <property type="entry name" value="HELICASE_CTER"/>
    <property type="match status" value="1"/>
</dbReference>
<keyword evidence="10" id="KW-0496">Mitochondrion</keyword>
<protein>
    <recommendedName>
        <fullName evidence="4">RNA helicase</fullName>
        <ecNumber evidence="4">3.6.4.13</ecNumber>
    </recommendedName>
</protein>
<dbReference type="Pfam" id="PF12513">
    <property type="entry name" value="SUV3_C"/>
    <property type="match status" value="1"/>
</dbReference>
<sequence>TTLIRPNDNKLSRIIFGHRIFDEPKDIESVLKEVLSDFQNSKEVRRQSTEMGVQIMKYRTAIRRFVKEVKDEKIEKCDRKALQSALNEGGKDAVEKLLKLAFLEYSMNFMSDEDKQRFNSLKQLSDLRFPAEWHPSARTIQRKIILHVGPTNSGKTYNALKCLENANSGVYCGPLRLLAHEIFDRFNNKGVPCNLVTGEERRELKGIQVPLTSSTIEMVNLQKQVDVAVIDEIQMISDQQRGWAWTQALLGLQAKEIHICGEPSAVPLVKSICQSINEDIEVREYKRLSKLEISQKSLDGDLKKIKKGDCVVTFSRKSIFSIKHEIEAATGLRCAVAYGSLPPETRSQQAKLFNDPNSGFDVLVASDAIGMGLNLNIKRIVFESIKKYDGIGIRYIPISQIKQIAGRAGRFGTENNVGEVTAIEDADLRYVHQAMDAPHKNLEMAGLQPTMEMVELFAHQLPDVKEFAILLEKFEDLARVDGQYFLYSPHVYLLTYLSPHIKLIANTIELIPMTIPERFIFVTGPINTSDQRIMKNVQKFAMLHSQGRACRISKVVSIPEKVPHNDELLGELESIHRTLMLYLWLSYKFSETFVDVDLAREMKLRCETIIHDSLQKLKTQRRRYRTITRNIRELRMTTKDNKNFTKQLENS</sequence>
<dbReference type="InterPro" id="IPR001650">
    <property type="entry name" value="Helicase_C-like"/>
</dbReference>
<dbReference type="Pfam" id="PF00271">
    <property type="entry name" value="Helicase_C"/>
    <property type="match status" value="1"/>
</dbReference>
<dbReference type="InterPro" id="IPR050699">
    <property type="entry name" value="RNA-DNA_Helicase"/>
</dbReference>
<dbReference type="Gene3D" id="1.20.272.40">
    <property type="match status" value="1"/>
</dbReference>
<dbReference type="EMBL" id="CAJVPY010003115">
    <property type="protein sequence ID" value="CAG8582011.1"/>
    <property type="molecule type" value="Genomic_DNA"/>
</dbReference>
<evidence type="ECO:0000313" key="15">
    <source>
        <dbReference type="Proteomes" id="UP000789405"/>
    </source>
</evidence>
<evidence type="ECO:0000313" key="14">
    <source>
        <dbReference type="EMBL" id="CAG8582011.1"/>
    </source>
</evidence>